<evidence type="ECO:0000256" key="1">
    <source>
        <dbReference type="ARBA" id="ARBA00038310"/>
    </source>
</evidence>
<protein>
    <submittedName>
        <fullName evidence="3">Amidohydrolase</fullName>
    </submittedName>
</protein>
<dbReference type="GO" id="GO:0016787">
    <property type="term" value="F:hydrolase activity"/>
    <property type="evidence" value="ECO:0007669"/>
    <property type="project" value="UniProtKB-KW"/>
</dbReference>
<organism evidence="3 4">
    <name type="scientific">Spirosoma montaniterrae</name>
    <dbReference type="NCBI Taxonomy" id="1178516"/>
    <lineage>
        <taxon>Bacteria</taxon>
        <taxon>Pseudomonadati</taxon>
        <taxon>Bacteroidota</taxon>
        <taxon>Cytophagia</taxon>
        <taxon>Cytophagales</taxon>
        <taxon>Cytophagaceae</taxon>
        <taxon>Spirosoma</taxon>
    </lineage>
</organism>
<dbReference type="AlphaFoldDB" id="A0A1P9X4J2"/>
<dbReference type="InterPro" id="IPR032466">
    <property type="entry name" value="Metal_Hydrolase"/>
</dbReference>
<dbReference type="PANTHER" id="PTHR43569:SF2">
    <property type="entry name" value="AMIDOHYDROLASE-RELATED DOMAIN-CONTAINING PROTEIN"/>
    <property type="match status" value="1"/>
</dbReference>
<dbReference type="EMBL" id="CP014263">
    <property type="protein sequence ID" value="AQG82531.1"/>
    <property type="molecule type" value="Genomic_DNA"/>
</dbReference>
<dbReference type="Gene3D" id="3.20.20.140">
    <property type="entry name" value="Metal-dependent hydrolases"/>
    <property type="match status" value="1"/>
</dbReference>
<dbReference type="STRING" id="1178516.AWR27_16160"/>
<keyword evidence="3" id="KW-0378">Hydrolase</keyword>
<dbReference type="OrthoDB" id="5450317at2"/>
<evidence type="ECO:0000313" key="3">
    <source>
        <dbReference type="EMBL" id="AQG82531.1"/>
    </source>
</evidence>
<keyword evidence="4" id="KW-1185">Reference proteome</keyword>
<dbReference type="KEGG" id="smon:AWR27_16160"/>
<sequence>MRIDSHQHFWQYDPARHVWMSDDMPTLKTDFGPADLAPLLWTCSLDGCVAVQADQSEAENTYLLGLAQKHQFIRGIVGWVDLQADDLTDRLAYYQQFPAMKGFRHVLHDEPQRDFMLRPAFRRGIGQLARFGYTYDLLIFVDQMTYTLDLVRAFPDQPFVIDHIAKPYIRQGVMGEWATYLTQLATCPNVSCKISGLVTEADWHHWKPADFHPYLDAVVEAFGTDRIMYGSDWPVCTLAGTYADVYGLVADYFARFSQTEQDNFFGENAARFYGL</sequence>
<proteinExistence type="inferred from homology"/>
<evidence type="ECO:0000259" key="2">
    <source>
        <dbReference type="Pfam" id="PF04909"/>
    </source>
</evidence>
<reference evidence="3 4" key="1">
    <citation type="submission" date="2016-01" db="EMBL/GenBank/DDBJ databases">
        <authorList>
            <person name="Oliw E.H."/>
        </authorList>
    </citation>
    <scope>NUCLEOTIDE SEQUENCE [LARGE SCALE GENOMIC DNA]</scope>
    <source>
        <strain evidence="3 4">DY10</strain>
    </source>
</reference>
<gene>
    <name evidence="3" type="ORF">AWR27_16160</name>
</gene>
<dbReference type="Pfam" id="PF04909">
    <property type="entry name" value="Amidohydro_2"/>
    <property type="match status" value="1"/>
</dbReference>
<dbReference type="PANTHER" id="PTHR43569">
    <property type="entry name" value="AMIDOHYDROLASE"/>
    <property type="match status" value="1"/>
</dbReference>
<feature type="domain" description="Amidohydrolase-related" evidence="2">
    <location>
        <begin position="3"/>
        <end position="275"/>
    </location>
</feature>
<dbReference type="InterPro" id="IPR006680">
    <property type="entry name" value="Amidohydro-rel"/>
</dbReference>
<accession>A0A1P9X4J2</accession>
<comment type="similarity">
    <text evidence="1">Belongs to the metallo-dependent hydrolases superfamily.</text>
</comment>
<dbReference type="SUPFAM" id="SSF51556">
    <property type="entry name" value="Metallo-dependent hydrolases"/>
    <property type="match status" value="1"/>
</dbReference>
<dbReference type="Proteomes" id="UP000187941">
    <property type="component" value="Chromosome"/>
</dbReference>
<evidence type="ECO:0000313" key="4">
    <source>
        <dbReference type="Proteomes" id="UP000187941"/>
    </source>
</evidence>
<dbReference type="InterPro" id="IPR052350">
    <property type="entry name" value="Metallo-dep_Lactonases"/>
</dbReference>
<name>A0A1P9X4J2_9BACT</name>